<feature type="domain" description="Glycosyltransferase N-terminal" evidence="7">
    <location>
        <begin position="13"/>
        <end position="249"/>
    </location>
</feature>
<name>A0A6J1L2P6_CUCMA</name>
<evidence type="ECO:0000313" key="8">
    <source>
        <dbReference type="Proteomes" id="UP000504608"/>
    </source>
</evidence>
<comment type="pathway">
    <text evidence="1">Secondary metabolite biosynthesis; terpenoid biosynthesis.</text>
</comment>
<sequence length="506" mass="55834">MASKSKQPPHFLLIPLMAQGHLIPMADLAKLLAENGARVTLITTPQNTSRVNSLLSHPNRSQIQVLHLQFPPHQQSGVPQGCENCDSLPSLSLLPKFLSATSLLCRATEDLFQQLSPRPSCIVSDTTLPWTIKVAHKFNVPRLVFYSFSSLYLLSMANLRAAGVIDKIMSASESEVIVMPNLPDKVEVTKPQLIFTLDAEFMELTNEMNKADQASHGIILNSFDALEPNYLEELKKATGSEKLWCVGPVSLCNRDTADKVVRGGKAAIDEHECLKWLDRQQPGSVVYAALGSLCNVVAAQIIELGLALEALNRPFIWVIRQTEATKNQLEKWLSESGFEERTKVRGLVVRGWAPQVLILSHPAAGAFVTHCGWNSTIEGITTGVPMVAWPLFADQIFNQRLIVQLLKVGVSVGVERSVVWGGEEEVGVQVKMESIRDAIEKVMDGDGNKEMRRRLRDLAERAKAAMEEGGSSNLNLKLLIEDITQIKAQGPRKYPIIKLLVSSCHT</sequence>
<dbReference type="PROSITE" id="PS00375">
    <property type="entry name" value="UDPGT"/>
    <property type="match status" value="1"/>
</dbReference>
<keyword evidence="4 5" id="KW-0808">Transferase</keyword>
<dbReference type="Pfam" id="PF26168">
    <property type="entry name" value="Glyco_transf_N"/>
    <property type="match status" value="1"/>
</dbReference>
<dbReference type="RefSeq" id="XP_023005628.1">
    <property type="nucleotide sequence ID" value="XM_023149860.1"/>
</dbReference>
<dbReference type="InterPro" id="IPR058980">
    <property type="entry name" value="Glyco_transf_N"/>
</dbReference>
<dbReference type="KEGG" id="cmax:111498569"/>
<proteinExistence type="inferred from homology"/>
<dbReference type="AlphaFoldDB" id="A0A6J1L2P6"/>
<dbReference type="FunFam" id="3.40.50.2000:FF:000047">
    <property type="entry name" value="Glycosyltransferase"/>
    <property type="match status" value="1"/>
</dbReference>
<dbReference type="SUPFAM" id="SSF53756">
    <property type="entry name" value="UDP-Glycosyltransferase/glycogen phosphorylase"/>
    <property type="match status" value="1"/>
</dbReference>
<evidence type="ECO:0000313" key="9">
    <source>
        <dbReference type="RefSeq" id="XP_023005628.1"/>
    </source>
</evidence>
<dbReference type="PANTHER" id="PTHR48047">
    <property type="entry name" value="GLYCOSYLTRANSFERASE"/>
    <property type="match status" value="1"/>
</dbReference>
<evidence type="ECO:0000256" key="5">
    <source>
        <dbReference type="RuleBase" id="RU003718"/>
    </source>
</evidence>
<evidence type="ECO:0000259" key="7">
    <source>
        <dbReference type="Pfam" id="PF26168"/>
    </source>
</evidence>
<keyword evidence="3 5" id="KW-0328">Glycosyltransferase</keyword>
<keyword evidence="8" id="KW-1185">Reference proteome</keyword>
<evidence type="ECO:0000256" key="1">
    <source>
        <dbReference type="ARBA" id="ARBA00004721"/>
    </source>
</evidence>
<dbReference type="Gene3D" id="3.40.50.2000">
    <property type="entry name" value="Glycogen Phosphorylase B"/>
    <property type="match status" value="2"/>
</dbReference>
<dbReference type="EC" id="2.4.1.-" evidence="6"/>
<accession>A0A6J1L2P6</accession>
<organism evidence="8 9">
    <name type="scientific">Cucurbita maxima</name>
    <name type="common">Pumpkin</name>
    <name type="synonym">Winter squash</name>
    <dbReference type="NCBI Taxonomy" id="3661"/>
    <lineage>
        <taxon>Eukaryota</taxon>
        <taxon>Viridiplantae</taxon>
        <taxon>Streptophyta</taxon>
        <taxon>Embryophyta</taxon>
        <taxon>Tracheophyta</taxon>
        <taxon>Spermatophyta</taxon>
        <taxon>Magnoliopsida</taxon>
        <taxon>eudicotyledons</taxon>
        <taxon>Gunneridae</taxon>
        <taxon>Pentapetalae</taxon>
        <taxon>rosids</taxon>
        <taxon>fabids</taxon>
        <taxon>Cucurbitales</taxon>
        <taxon>Cucurbitaceae</taxon>
        <taxon>Cucurbiteae</taxon>
        <taxon>Cucurbita</taxon>
    </lineage>
</organism>
<comment type="similarity">
    <text evidence="2 5">Belongs to the UDP-glycosyltransferase family.</text>
</comment>
<reference evidence="9" key="1">
    <citation type="submission" date="2025-08" db="UniProtKB">
        <authorList>
            <consortium name="RefSeq"/>
        </authorList>
    </citation>
    <scope>IDENTIFICATION</scope>
    <source>
        <tissue evidence="9">Young leaves</tissue>
    </source>
</reference>
<dbReference type="PANTHER" id="PTHR48047:SF229">
    <property type="entry name" value="UDP-GLYCOSYLTRANSFERASE 73C3-RELATED"/>
    <property type="match status" value="1"/>
</dbReference>
<evidence type="ECO:0000256" key="6">
    <source>
        <dbReference type="RuleBase" id="RU362057"/>
    </source>
</evidence>
<dbReference type="CDD" id="cd03784">
    <property type="entry name" value="GT1_Gtf-like"/>
    <property type="match status" value="1"/>
</dbReference>
<dbReference type="Proteomes" id="UP000504608">
    <property type="component" value="Unplaced"/>
</dbReference>
<dbReference type="Pfam" id="PF00201">
    <property type="entry name" value="UDPGT"/>
    <property type="match status" value="1"/>
</dbReference>
<dbReference type="OrthoDB" id="5835829at2759"/>
<dbReference type="InterPro" id="IPR002213">
    <property type="entry name" value="UDP_glucos_trans"/>
</dbReference>
<dbReference type="GeneID" id="111498569"/>
<dbReference type="GO" id="GO:0035251">
    <property type="term" value="F:UDP-glucosyltransferase activity"/>
    <property type="evidence" value="ECO:0007669"/>
    <property type="project" value="TreeGrafter"/>
</dbReference>
<evidence type="ECO:0000256" key="3">
    <source>
        <dbReference type="ARBA" id="ARBA00022676"/>
    </source>
</evidence>
<dbReference type="InterPro" id="IPR035595">
    <property type="entry name" value="UDP_glycos_trans_CS"/>
</dbReference>
<gene>
    <name evidence="9" type="primary">LOC111498569</name>
</gene>
<protein>
    <recommendedName>
        <fullName evidence="6">Glycosyltransferase</fullName>
        <ecNumber evidence="6">2.4.1.-</ecNumber>
    </recommendedName>
</protein>
<evidence type="ECO:0000256" key="4">
    <source>
        <dbReference type="ARBA" id="ARBA00022679"/>
    </source>
</evidence>
<evidence type="ECO:0000256" key="2">
    <source>
        <dbReference type="ARBA" id="ARBA00009995"/>
    </source>
</evidence>